<dbReference type="AlphaFoldDB" id="A0A164P019"/>
<feature type="region of interest" description="Disordered" evidence="1">
    <location>
        <begin position="146"/>
        <end position="165"/>
    </location>
</feature>
<keyword evidence="4" id="KW-1185">Reference proteome</keyword>
<dbReference type="EMBL" id="KV419439">
    <property type="protein sequence ID" value="KZS88220.1"/>
    <property type="molecule type" value="Genomic_DNA"/>
</dbReference>
<evidence type="ECO:0000256" key="1">
    <source>
        <dbReference type="SAM" id="MobiDB-lite"/>
    </source>
</evidence>
<keyword evidence="2" id="KW-0472">Membrane</keyword>
<evidence type="ECO:0000313" key="3">
    <source>
        <dbReference type="EMBL" id="KZS88220.1"/>
    </source>
</evidence>
<gene>
    <name evidence="3" type="ORF">SISNIDRAFT_498101</name>
</gene>
<reference evidence="3 4" key="1">
    <citation type="journal article" date="2016" name="Mol. Biol. Evol.">
        <title>Comparative Genomics of Early-Diverging Mushroom-Forming Fungi Provides Insights into the Origins of Lignocellulose Decay Capabilities.</title>
        <authorList>
            <person name="Nagy L.G."/>
            <person name="Riley R."/>
            <person name="Tritt A."/>
            <person name="Adam C."/>
            <person name="Daum C."/>
            <person name="Floudas D."/>
            <person name="Sun H."/>
            <person name="Yadav J.S."/>
            <person name="Pangilinan J."/>
            <person name="Larsson K.H."/>
            <person name="Matsuura K."/>
            <person name="Barry K."/>
            <person name="Labutti K."/>
            <person name="Kuo R."/>
            <person name="Ohm R.A."/>
            <person name="Bhattacharya S.S."/>
            <person name="Shirouzu T."/>
            <person name="Yoshinaga Y."/>
            <person name="Martin F.M."/>
            <person name="Grigoriev I.V."/>
            <person name="Hibbett D.S."/>
        </authorList>
    </citation>
    <scope>NUCLEOTIDE SEQUENCE [LARGE SCALE GENOMIC DNA]</scope>
    <source>
        <strain evidence="3 4">HHB9708</strain>
    </source>
</reference>
<dbReference type="OrthoDB" id="3128354at2759"/>
<feature type="transmembrane region" description="Helical" evidence="2">
    <location>
        <begin position="46"/>
        <end position="67"/>
    </location>
</feature>
<name>A0A164P019_9AGAM</name>
<proteinExistence type="predicted"/>
<organism evidence="3 4">
    <name type="scientific">Sistotremastrum niveocremeum HHB9708</name>
    <dbReference type="NCBI Taxonomy" id="1314777"/>
    <lineage>
        <taxon>Eukaryota</taxon>
        <taxon>Fungi</taxon>
        <taxon>Dikarya</taxon>
        <taxon>Basidiomycota</taxon>
        <taxon>Agaricomycotina</taxon>
        <taxon>Agaricomycetes</taxon>
        <taxon>Sistotremastrales</taxon>
        <taxon>Sistotremastraceae</taxon>
        <taxon>Sertulicium</taxon>
        <taxon>Sertulicium niveocremeum</taxon>
    </lineage>
</organism>
<sequence>MRRAEKWIKVLMEVLYWLLLASIGLFMTGLLFQLRNLATSFEGRATILLATWEVGVVLAAGIAATMIGTTYHAVRYEASVFEGLVSRAIVGDIDIGLAKGLKVTYGTLQNLSSRGWRKIGGPVVMKRAKRGWAMIKRMVWSKGESKSDERLGDASGDQSSEPSQWIRATQPLRNGLEWIQTCRIKVKRDSLDELMNAYLELIADASDPILLERAAASFRYRDWVQLQHGDGMMDQLGKVYSRLMATDTSFRVRETVNAQISRFSAWIPERRKQMERNREDRAWADSQTRQG</sequence>
<feature type="compositionally biased region" description="Polar residues" evidence="1">
    <location>
        <begin position="156"/>
        <end position="165"/>
    </location>
</feature>
<dbReference type="Proteomes" id="UP000076722">
    <property type="component" value="Unassembled WGS sequence"/>
</dbReference>
<evidence type="ECO:0000256" key="2">
    <source>
        <dbReference type="SAM" id="Phobius"/>
    </source>
</evidence>
<protein>
    <submittedName>
        <fullName evidence="3">Uncharacterized protein</fullName>
    </submittedName>
</protein>
<accession>A0A164P019</accession>
<keyword evidence="2" id="KW-0812">Transmembrane</keyword>
<feature type="transmembrane region" description="Helical" evidence="2">
    <location>
        <begin position="14"/>
        <end position="34"/>
    </location>
</feature>
<evidence type="ECO:0000313" key="4">
    <source>
        <dbReference type="Proteomes" id="UP000076722"/>
    </source>
</evidence>
<keyword evidence="2" id="KW-1133">Transmembrane helix</keyword>